<sequence length="324" mass="37031">LHNRSTPEFNGPLNIEQNVKPPNSSPHNPFSPNAPPVYIPEFNIPPIIEQNVKSPKPLPNNLLSPNLPVVDPPEFNSPLNIEQNFKPLNLPLNNLLGNSSPNSGTSNISPFSPLETRGNFQIEVPRTHFDTSDHHIGKDNNHIEIYDEPFLTSVKNQIPHEFPPFGNPDLFDPTILNFPNNLAPDFFLRYELLDMNPTPEVNPVFNNFNPFPSNPPLEWKIDSNMTRFPRHPSTNFDDRSPGFLDPPPMDSGNPKIDFLKLERPFPFEDDLTFALPEFNRSFFQEEINFNPFPTFSNFPENSFPVNNFPIHPQINNNAPFPWNE</sequence>
<dbReference type="AlphaFoldDB" id="A0A1B6BZ26"/>
<proteinExistence type="predicted"/>
<reference evidence="2" key="1">
    <citation type="submission" date="2015-12" db="EMBL/GenBank/DDBJ databases">
        <title>De novo transcriptome assembly of four potential Pierce s Disease insect vectors from Arizona vineyards.</title>
        <authorList>
            <person name="Tassone E.E."/>
        </authorList>
    </citation>
    <scope>NUCLEOTIDE SEQUENCE</scope>
</reference>
<feature type="compositionally biased region" description="Low complexity" evidence="1">
    <location>
        <begin position="21"/>
        <end position="31"/>
    </location>
</feature>
<dbReference type="EMBL" id="GEDC01031063">
    <property type="protein sequence ID" value="JAS06235.1"/>
    <property type="molecule type" value="Transcribed_RNA"/>
</dbReference>
<feature type="region of interest" description="Disordered" evidence="1">
    <location>
        <begin position="1"/>
        <end position="32"/>
    </location>
</feature>
<protein>
    <submittedName>
        <fullName evidence="2">Uncharacterized protein</fullName>
    </submittedName>
</protein>
<accession>A0A1B6BZ26</accession>
<evidence type="ECO:0000256" key="1">
    <source>
        <dbReference type="SAM" id="MobiDB-lite"/>
    </source>
</evidence>
<feature type="non-terminal residue" evidence="2">
    <location>
        <position position="1"/>
    </location>
</feature>
<feature type="non-terminal residue" evidence="2">
    <location>
        <position position="324"/>
    </location>
</feature>
<organism evidence="2">
    <name type="scientific">Clastoptera arizonana</name>
    <name type="common">Arizona spittle bug</name>
    <dbReference type="NCBI Taxonomy" id="38151"/>
    <lineage>
        <taxon>Eukaryota</taxon>
        <taxon>Metazoa</taxon>
        <taxon>Ecdysozoa</taxon>
        <taxon>Arthropoda</taxon>
        <taxon>Hexapoda</taxon>
        <taxon>Insecta</taxon>
        <taxon>Pterygota</taxon>
        <taxon>Neoptera</taxon>
        <taxon>Paraneoptera</taxon>
        <taxon>Hemiptera</taxon>
        <taxon>Auchenorrhyncha</taxon>
        <taxon>Cercopoidea</taxon>
        <taxon>Clastopteridae</taxon>
        <taxon>Clastoptera</taxon>
    </lineage>
</organism>
<gene>
    <name evidence="2" type="ORF">g.45225</name>
</gene>
<evidence type="ECO:0000313" key="2">
    <source>
        <dbReference type="EMBL" id="JAS06235.1"/>
    </source>
</evidence>
<name>A0A1B6BZ26_9HEMI</name>